<dbReference type="Pfam" id="PF14868">
    <property type="entry name" value="DUF4487"/>
    <property type="match status" value="1"/>
</dbReference>
<keyword evidence="2" id="KW-1185">Reference proteome</keyword>
<evidence type="ECO:0000313" key="1">
    <source>
        <dbReference type="EMBL" id="PIA36089.1"/>
    </source>
</evidence>
<gene>
    <name evidence="1" type="ORF">AQUCO_03400176v1</name>
</gene>
<reference evidence="1 2" key="1">
    <citation type="submission" date="2017-09" db="EMBL/GenBank/DDBJ databases">
        <title>WGS assembly of Aquilegia coerulea Goldsmith.</title>
        <authorList>
            <person name="Hodges S."/>
            <person name="Kramer E."/>
            <person name="Nordborg M."/>
            <person name="Tomkins J."/>
            <person name="Borevitz J."/>
            <person name="Derieg N."/>
            <person name="Yan J."/>
            <person name="Mihaltcheva S."/>
            <person name="Hayes R.D."/>
            <person name="Rokhsar D."/>
        </authorList>
    </citation>
    <scope>NUCLEOTIDE SEQUENCE [LARGE SCALE GENOMIC DNA]</scope>
    <source>
        <strain evidence="2">cv. Goldsmith</strain>
    </source>
</reference>
<evidence type="ECO:0000313" key="2">
    <source>
        <dbReference type="Proteomes" id="UP000230069"/>
    </source>
</evidence>
<dbReference type="STRING" id="218851.A0A2G5CXV2"/>
<accession>A0A2G5CXV2</accession>
<organism evidence="1 2">
    <name type="scientific">Aquilegia coerulea</name>
    <name type="common">Rocky mountain columbine</name>
    <dbReference type="NCBI Taxonomy" id="218851"/>
    <lineage>
        <taxon>Eukaryota</taxon>
        <taxon>Viridiplantae</taxon>
        <taxon>Streptophyta</taxon>
        <taxon>Embryophyta</taxon>
        <taxon>Tracheophyta</taxon>
        <taxon>Spermatophyta</taxon>
        <taxon>Magnoliopsida</taxon>
        <taxon>Ranunculales</taxon>
        <taxon>Ranunculaceae</taxon>
        <taxon>Thalictroideae</taxon>
        <taxon>Aquilegia</taxon>
    </lineage>
</organism>
<dbReference type="OrthoDB" id="1925340at2759"/>
<dbReference type="InParanoid" id="A0A2G5CXV2"/>
<sequence length="1012" mass="112983">MTLVRVVESVIFELLSFLYMVVECRIELINQLGEINLSDKSELASLAKWLADSTCLDVSQCMLNKTILHVAAKYLVKDISGCLERFVILGTKASVWCIQHFSMSLTSTEGSQEEHSTVFFELVLALLGFSAATFSVLIKSPALGQKVFMLTVEEFVLKQLNLAKVAISEIKIIHSVASEVLKVAQEVLNAAVRLCRTYHQTLSELCDMKTESDGGSMDIEKADKVNYVTTITTCTIECLYELGILAATGGGTLVAILNVSWKGLVTLLQLITRDVAAKVNVTNILSSLISLATESLRCAAKSWSSTPKEDIALTEAKRTFLPVKFYLINAVRILSQYPREAFTIYKELSSCGLMIATFGISLSRGTHLKASSETLTELLEPTSCLLLHTLFNSVEVEEESKLQILDWLFTDDERSSPINPEELNTNPSTSMDEIFSVTCEAMPKTRLLVIGRVVLFLNLIRSSPDLGDDARLAISRKLGWLFKCLIEEDVYSFILDLQIPMLYGSGPALQLVWQPMFISVLHALKIFMVVAFSCSAWEEVETILLENFLNPHFLLREVVMELWSFILRHAEIEMVNDIIGKLCLILKSMVLVSSEHVLMPGSAQRKMARSISNLLSYAPPSVIDQAYNSFHTDDRSPLASIVNVILLIEGFPLNMLSDKLKKLATQRIITGYYSFMESNGKKLQVDNISRSCSMTVLGGPVYALSSALRCLKISNSDINTKTLKFTLSLIHGYRSATESLKDIYCKLLNQTLSIISNMKHLYATVEMEEVIFELQTLFSVTSFASDARLYQCKPDLALFMAGLGDMKVAEGSPMITALCEMYHMLLRERHWALVHMAISAFGYFASRTTCNELWRFVPHDAALSFDIDTGSELNEDRFMVDLKAFLEKEAAIHIVAPCPDQLALLASEALILKELVKKSQTIIPEDSISDNMETDEEIQVNKKRKLPDEISEGMALLQSGLKIMGDGLSQWQQQNYDTMDFQKFSTDLSRLEDVIAHLASLAECRNVNQCLS</sequence>
<dbReference type="PANTHER" id="PTHR36702">
    <property type="entry name" value="HOLLIDAY JUNCTION RESOLVASE"/>
    <property type="match status" value="1"/>
</dbReference>
<dbReference type="Proteomes" id="UP000230069">
    <property type="component" value="Unassembled WGS sequence"/>
</dbReference>
<proteinExistence type="predicted"/>
<dbReference type="PANTHER" id="PTHR36702:SF1">
    <property type="entry name" value="HOLLIDAY JUNCTION RESOLVASE"/>
    <property type="match status" value="1"/>
</dbReference>
<name>A0A2G5CXV2_AQUCA</name>
<dbReference type="InterPro" id="IPR027902">
    <property type="entry name" value="DUF4487"/>
</dbReference>
<dbReference type="FunCoup" id="A0A2G5CXV2">
    <property type="interactions" value="680"/>
</dbReference>
<protein>
    <submittedName>
        <fullName evidence="1">Uncharacterized protein</fullName>
    </submittedName>
</protein>
<dbReference type="EMBL" id="KZ305051">
    <property type="protein sequence ID" value="PIA36089.1"/>
    <property type="molecule type" value="Genomic_DNA"/>
</dbReference>
<dbReference type="AlphaFoldDB" id="A0A2G5CXV2"/>